<dbReference type="InterPro" id="IPR000683">
    <property type="entry name" value="Gfo/Idh/MocA-like_OxRdtase_N"/>
</dbReference>
<sequence>VHTSGAQRVKPLNIGVIGCGGRGTGAAANAIEAAPDIHLIALADPFADRIERCLRSLTNPKRRGGPLKGVEVKEDHCFTGLDCHEKLLETDVDCVILTGPPGFRPRSFEAAINAGKHVFLEKPVATDPVGIRKVLAAGRKATQKGLSIVAGTQRRHQKPYLETIKRIHDGQIGEVVAGQIYWNGSTLWHRGELPEWTEMEYQCRNWYYFCWLSGDHIVEQHLHNFDVANWIIGTHPIRAIGVGGRQGRTDPMYGNIYDHFAVDLEYPNDVHIMSMCRQL</sequence>
<dbReference type="AlphaFoldDB" id="X0TIE0"/>
<feature type="domain" description="Gfo/Idh/MocA-like oxidoreductase N-terminal" evidence="1">
    <location>
        <begin position="12"/>
        <end position="141"/>
    </location>
</feature>
<dbReference type="Gene3D" id="3.40.50.720">
    <property type="entry name" value="NAD(P)-binding Rossmann-like Domain"/>
    <property type="match status" value="1"/>
</dbReference>
<organism evidence="2">
    <name type="scientific">marine sediment metagenome</name>
    <dbReference type="NCBI Taxonomy" id="412755"/>
    <lineage>
        <taxon>unclassified sequences</taxon>
        <taxon>metagenomes</taxon>
        <taxon>ecological metagenomes</taxon>
    </lineage>
</organism>
<feature type="non-terminal residue" evidence="2">
    <location>
        <position position="279"/>
    </location>
</feature>
<dbReference type="PANTHER" id="PTHR43818:SF5">
    <property type="entry name" value="OXIDOREDUCTASE FAMILY PROTEIN"/>
    <property type="match status" value="1"/>
</dbReference>
<gene>
    <name evidence="2" type="ORF">S01H1_27898</name>
</gene>
<dbReference type="Gene3D" id="3.30.360.10">
    <property type="entry name" value="Dihydrodipicolinate Reductase, domain 2"/>
    <property type="match status" value="1"/>
</dbReference>
<comment type="caution">
    <text evidence="2">The sequence shown here is derived from an EMBL/GenBank/DDBJ whole genome shotgun (WGS) entry which is preliminary data.</text>
</comment>
<evidence type="ECO:0000259" key="1">
    <source>
        <dbReference type="Pfam" id="PF01408"/>
    </source>
</evidence>
<dbReference type="PANTHER" id="PTHR43818">
    <property type="entry name" value="BCDNA.GH03377"/>
    <property type="match status" value="1"/>
</dbReference>
<accession>X0TIE0</accession>
<proteinExistence type="predicted"/>
<dbReference type="Pfam" id="PF01408">
    <property type="entry name" value="GFO_IDH_MocA"/>
    <property type="match status" value="1"/>
</dbReference>
<protein>
    <recommendedName>
        <fullName evidence="1">Gfo/Idh/MocA-like oxidoreductase N-terminal domain-containing protein</fullName>
    </recommendedName>
</protein>
<dbReference type="InterPro" id="IPR036291">
    <property type="entry name" value="NAD(P)-bd_dom_sf"/>
</dbReference>
<dbReference type="GO" id="GO:0000166">
    <property type="term" value="F:nucleotide binding"/>
    <property type="evidence" value="ECO:0007669"/>
    <property type="project" value="InterPro"/>
</dbReference>
<name>X0TIE0_9ZZZZ</name>
<evidence type="ECO:0000313" key="2">
    <source>
        <dbReference type="EMBL" id="GAF93323.1"/>
    </source>
</evidence>
<dbReference type="InterPro" id="IPR050463">
    <property type="entry name" value="Gfo/Idh/MocA_oxidrdct_glycsds"/>
</dbReference>
<dbReference type="EMBL" id="BARS01017019">
    <property type="protein sequence ID" value="GAF93323.1"/>
    <property type="molecule type" value="Genomic_DNA"/>
</dbReference>
<feature type="non-terminal residue" evidence="2">
    <location>
        <position position="1"/>
    </location>
</feature>
<reference evidence="2" key="1">
    <citation type="journal article" date="2014" name="Front. Microbiol.">
        <title>High frequency of phylogenetically diverse reductive dehalogenase-homologous genes in deep subseafloor sedimentary metagenomes.</title>
        <authorList>
            <person name="Kawai M."/>
            <person name="Futagami T."/>
            <person name="Toyoda A."/>
            <person name="Takaki Y."/>
            <person name="Nishi S."/>
            <person name="Hori S."/>
            <person name="Arai W."/>
            <person name="Tsubouchi T."/>
            <person name="Morono Y."/>
            <person name="Uchiyama I."/>
            <person name="Ito T."/>
            <person name="Fujiyama A."/>
            <person name="Inagaki F."/>
            <person name="Takami H."/>
        </authorList>
    </citation>
    <scope>NUCLEOTIDE SEQUENCE</scope>
    <source>
        <strain evidence="2">Expedition CK06-06</strain>
    </source>
</reference>
<dbReference type="SUPFAM" id="SSF55347">
    <property type="entry name" value="Glyceraldehyde-3-phosphate dehydrogenase-like, C-terminal domain"/>
    <property type="match status" value="1"/>
</dbReference>
<dbReference type="SUPFAM" id="SSF51735">
    <property type="entry name" value="NAD(P)-binding Rossmann-fold domains"/>
    <property type="match status" value="1"/>
</dbReference>